<reference evidence="11 12" key="1">
    <citation type="journal article" date="2016" name="Sci. Rep.">
        <title>Peltaster fructicola genome reveals evolution from an invasive phytopathogen to an ectophytic parasite.</title>
        <authorList>
            <person name="Xu C."/>
            <person name="Chen H."/>
            <person name="Gleason M.L."/>
            <person name="Xu J.R."/>
            <person name="Liu H."/>
            <person name="Zhang R."/>
            <person name="Sun G."/>
        </authorList>
    </citation>
    <scope>NUCLEOTIDE SEQUENCE [LARGE SCALE GENOMIC DNA]</scope>
    <source>
        <strain evidence="11 12">LNHT1506</strain>
    </source>
</reference>
<evidence type="ECO:0000256" key="4">
    <source>
        <dbReference type="ARBA" id="ARBA00022679"/>
    </source>
</evidence>
<comment type="similarity">
    <text evidence="3">Belongs to the MNN1/MNT family.</text>
</comment>
<accession>A0A6H0XZ51</accession>
<keyword evidence="4" id="KW-0808">Transferase</keyword>
<dbReference type="Proteomes" id="UP000503462">
    <property type="component" value="Chromosome 4"/>
</dbReference>
<keyword evidence="9" id="KW-0472">Membrane</keyword>
<evidence type="ECO:0000313" key="11">
    <source>
        <dbReference type="EMBL" id="QIX00033.1"/>
    </source>
</evidence>
<protein>
    <recommendedName>
        <fullName evidence="13">Glycosyltransferase family 71 protein</fullName>
    </recommendedName>
</protein>
<keyword evidence="6" id="KW-0735">Signal-anchor</keyword>
<dbReference type="GO" id="GO:0000026">
    <property type="term" value="F:alpha-1,2-mannosyltransferase activity"/>
    <property type="evidence" value="ECO:0007669"/>
    <property type="project" value="TreeGrafter"/>
</dbReference>
<evidence type="ECO:0000256" key="2">
    <source>
        <dbReference type="ARBA" id="ARBA00004922"/>
    </source>
</evidence>
<organism evidence="11 12">
    <name type="scientific">Peltaster fructicola</name>
    <dbReference type="NCBI Taxonomy" id="286661"/>
    <lineage>
        <taxon>Eukaryota</taxon>
        <taxon>Fungi</taxon>
        <taxon>Dikarya</taxon>
        <taxon>Ascomycota</taxon>
        <taxon>Pezizomycotina</taxon>
        <taxon>Dothideomycetes</taxon>
        <taxon>Dothideomycetes incertae sedis</taxon>
        <taxon>Peltaster</taxon>
    </lineage>
</organism>
<dbReference type="GO" id="GO:0046354">
    <property type="term" value="P:mannan biosynthetic process"/>
    <property type="evidence" value="ECO:0007669"/>
    <property type="project" value="TreeGrafter"/>
</dbReference>
<dbReference type="PANTHER" id="PTHR31646">
    <property type="entry name" value="ALPHA-1,2-MANNOSYLTRANSFERASE MNN2"/>
    <property type="match status" value="1"/>
</dbReference>
<evidence type="ECO:0008006" key="13">
    <source>
        <dbReference type="Google" id="ProtNLM"/>
    </source>
</evidence>
<evidence type="ECO:0000256" key="3">
    <source>
        <dbReference type="ARBA" id="ARBA00009105"/>
    </source>
</evidence>
<keyword evidence="10" id="KW-0732">Signal</keyword>
<evidence type="ECO:0000256" key="10">
    <source>
        <dbReference type="SAM" id="SignalP"/>
    </source>
</evidence>
<keyword evidence="12" id="KW-1185">Reference proteome</keyword>
<dbReference type="InterPro" id="IPR022751">
    <property type="entry name" value="Alpha_mannosyltransferase"/>
</dbReference>
<dbReference type="InterPro" id="IPR029044">
    <property type="entry name" value="Nucleotide-diphossugar_trans"/>
</dbReference>
<feature type="signal peptide" evidence="10">
    <location>
        <begin position="1"/>
        <end position="27"/>
    </location>
</feature>
<dbReference type="GO" id="GO:0000139">
    <property type="term" value="C:Golgi membrane"/>
    <property type="evidence" value="ECO:0007669"/>
    <property type="project" value="UniProtKB-SubCell"/>
</dbReference>
<name>A0A6H0XZ51_9PEZI</name>
<dbReference type="OrthoDB" id="430354at2759"/>
<sequence length="508" mass="58586">MIVMLRRRPFLLVGLLLTILLIAFQRSEVINEDTLKHIPGHDTIKNLPGKVSDQWEQTFGPGSDKAKSQYLEKPLENAHKLKHPDAFLPHFDAVARMPGLTLKEAEAGCTWSREEKINFQYGYTTDFAVNRRNDSEISQRRAALHDFVKRGMVPWSAAKDKFKGRGIVTLGGNEEGKTFKRMLVALNELRRVGSQLPVEVHHWGDELSDENRELILSNYPNTYFHDLAGPDNVIKIWKHMMPNFQFKIAAMLNSRFAEPFLLDSDNLALFDPEELYESDTYKEYGTIFWPDIARTLPMNPIWPITNTKCRMDEYEQESGQLLIDKRKFWYHLQLALYYLDKDDDRLYYARIILGDKDAFRFAWHALKTKYGFPTKWLSSVGIVREDGEYCGHSFAQYHPDKSDGRPAFFHGGLLKSFTKPFVSHLHQNKGLFQYYKASPNPTNHSANPTEIQIGVMGAKSVPGEEEGAKVAFCTRFNDVEPRPLDEIAPGFEKHFQDIKGYWIILDVD</sequence>
<evidence type="ECO:0000256" key="6">
    <source>
        <dbReference type="ARBA" id="ARBA00022968"/>
    </source>
</evidence>
<proteinExistence type="inferred from homology"/>
<keyword evidence="5" id="KW-0812">Transmembrane</keyword>
<comment type="pathway">
    <text evidence="2">Protein modification; protein glycosylation.</text>
</comment>
<keyword evidence="7" id="KW-1133">Transmembrane helix</keyword>
<dbReference type="AlphaFoldDB" id="A0A6H0XZ51"/>
<evidence type="ECO:0000256" key="1">
    <source>
        <dbReference type="ARBA" id="ARBA00004323"/>
    </source>
</evidence>
<dbReference type="EMBL" id="CP051142">
    <property type="protein sequence ID" value="QIX00033.1"/>
    <property type="molecule type" value="Genomic_DNA"/>
</dbReference>
<evidence type="ECO:0000256" key="9">
    <source>
        <dbReference type="ARBA" id="ARBA00023136"/>
    </source>
</evidence>
<dbReference type="PANTHER" id="PTHR31646:SF1">
    <property type="entry name" value="ALPHA-1,2-MANNOSYLTRANSFERASE MNN2"/>
    <property type="match status" value="1"/>
</dbReference>
<gene>
    <name evidence="11" type="ORF">AMS68_005550</name>
</gene>
<evidence type="ECO:0000313" key="12">
    <source>
        <dbReference type="Proteomes" id="UP000503462"/>
    </source>
</evidence>
<evidence type="ECO:0000256" key="5">
    <source>
        <dbReference type="ARBA" id="ARBA00022692"/>
    </source>
</evidence>
<evidence type="ECO:0000256" key="8">
    <source>
        <dbReference type="ARBA" id="ARBA00023034"/>
    </source>
</evidence>
<feature type="chain" id="PRO_5026280945" description="Glycosyltransferase family 71 protein" evidence="10">
    <location>
        <begin position="28"/>
        <end position="508"/>
    </location>
</feature>
<comment type="subcellular location">
    <subcellularLocation>
        <location evidence="1">Golgi apparatus membrane</location>
        <topology evidence="1">Single-pass type II membrane protein</topology>
    </subcellularLocation>
</comment>
<keyword evidence="8" id="KW-0333">Golgi apparatus</keyword>
<dbReference type="Pfam" id="PF11051">
    <property type="entry name" value="Mannosyl_trans3"/>
    <property type="match status" value="2"/>
</dbReference>
<dbReference type="SUPFAM" id="SSF53448">
    <property type="entry name" value="Nucleotide-diphospho-sugar transferases"/>
    <property type="match status" value="1"/>
</dbReference>
<evidence type="ECO:0000256" key="7">
    <source>
        <dbReference type="ARBA" id="ARBA00022989"/>
    </source>
</evidence>